<comment type="caution">
    <text evidence="1">The sequence shown here is derived from an EMBL/GenBank/DDBJ whole genome shotgun (WGS) entry which is preliminary data.</text>
</comment>
<evidence type="ECO:0000313" key="2">
    <source>
        <dbReference type="Proteomes" id="UP001597525"/>
    </source>
</evidence>
<dbReference type="EMBL" id="JBHUPB010000003">
    <property type="protein sequence ID" value="MFD2965970.1"/>
    <property type="molecule type" value="Genomic_DNA"/>
</dbReference>
<proteinExistence type="predicted"/>
<name>A0ABW6B8S8_9SPHI</name>
<keyword evidence="2" id="KW-1185">Reference proteome</keyword>
<gene>
    <name evidence="1" type="ORF">ACFS7Y_01150</name>
</gene>
<accession>A0ABW6B8S8</accession>
<organism evidence="1 2">
    <name type="scientific">Sphingobacterium bambusae</name>
    <dbReference type="NCBI Taxonomy" id="662858"/>
    <lineage>
        <taxon>Bacteria</taxon>
        <taxon>Pseudomonadati</taxon>
        <taxon>Bacteroidota</taxon>
        <taxon>Sphingobacteriia</taxon>
        <taxon>Sphingobacteriales</taxon>
        <taxon>Sphingobacteriaceae</taxon>
        <taxon>Sphingobacterium</taxon>
    </lineage>
</organism>
<sequence length="80" mass="9158">MFESETLMSVGQVLMDEEMILIAIVGLSRLEETLLILDFALLFSVYEALYVCRGWLMVKESFLKDETDILQEVACIFSIT</sequence>
<protein>
    <submittedName>
        <fullName evidence="1">Uncharacterized protein</fullName>
    </submittedName>
</protein>
<reference evidence="2" key="1">
    <citation type="journal article" date="2019" name="Int. J. Syst. Evol. Microbiol.">
        <title>The Global Catalogue of Microorganisms (GCM) 10K type strain sequencing project: providing services to taxonomists for standard genome sequencing and annotation.</title>
        <authorList>
            <consortium name="The Broad Institute Genomics Platform"/>
            <consortium name="The Broad Institute Genome Sequencing Center for Infectious Disease"/>
            <person name="Wu L."/>
            <person name="Ma J."/>
        </authorList>
    </citation>
    <scope>NUCLEOTIDE SEQUENCE [LARGE SCALE GENOMIC DNA]</scope>
    <source>
        <strain evidence="2">KCTC 22814</strain>
    </source>
</reference>
<dbReference type="Proteomes" id="UP001597525">
    <property type="component" value="Unassembled WGS sequence"/>
</dbReference>
<evidence type="ECO:0000313" key="1">
    <source>
        <dbReference type="EMBL" id="MFD2965970.1"/>
    </source>
</evidence>
<dbReference type="RefSeq" id="WP_320183764.1">
    <property type="nucleotide sequence ID" value="NZ_CP138332.1"/>
</dbReference>